<sequence>MGDRVDESDRACGCCGGTGPLYMHGLCHPEAKTWAVLHTNGDLEIQCAECETEIIRFPKVAEPAKPGVAAGDRRVLPRES</sequence>
<gene>
    <name evidence="1" type="ORF">LCGC14_1241940</name>
</gene>
<name>A0A0F9LSS6_9ZZZZ</name>
<dbReference type="AlphaFoldDB" id="A0A0F9LSS6"/>
<proteinExistence type="predicted"/>
<comment type="caution">
    <text evidence="1">The sequence shown here is derived from an EMBL/GenBank/DDBJ whole genome shotgun (WGS) entry which is preliminary data.</text>
</comment>
<organism evidence="1">
    <name type="scientific">marine sediment metagenome</name>
    <dbReference type="NCBI Taxonomy" id="412755"/>
    <lineage>
        <taxon>unclassified sequences</taxon>
        <taxon>metagenomes</taxon>
        <taxon>ecological metagenomes</taxon>
    </lineage>
</organism>
<protein>
    <submittedName>
        <fullName evidence="1">Uncharacterized protein</fullName>
    </submittedName>
</protein>
<accession>A0A0F9LSS6</accession>
<evidence type="ECO:0000313" key="1">
    <source>
        <dbReference type="EMBL" id="KKM90111.1"/>
    </source>
</evidence>
<reference evidence="1" key="1">
    <citation type="journal article" date="2015" name="Nature">
        <title>Complex archaea that bridge the gap between prokaryotes and eukaryotes.</title>
        <authorList>
            <person name="Spang A."/>
            <person name="Saw J.H."/>
            <person name="Jorgensen S.L."/>
            <person name="Zaremba-Niedzwiedzka K."/>
            <person name="Martijn J."/>
            <person name="Lind A.E."/>
            <person name="van Eijk R."/>
            <person name="Schleper C."/>
            <person name="Guy L."/>
            <person name="Ettema T.J."/>
        </authorList>
    </citation>
    <scope>NUCLEOTIDE SEQUENCE</scope>
</reference>
<dbReference type="EMBL" id="LAZR01006718">
    <property type="protein sequence ID" value="KKM90111.1"/>
    <property type="molecule type" value="Genomic_DNA"/>
</dbReference>